<evidence type="ECO:0000313" key="1">
    <source>
        <dbReference type="EMBL" id="KAL2782594.1"/>
    </source>
</evidence>
<organism evidence="1 2">
    <name type="scientific">Aspergillus keveii</name>
    <dbReference type="NCBI Taxonomy" id="714993"/>
    <lineage>
        <taxon>Eukaryota</taxon>
        <taxon>Fungi</taxon>
        <taxon>Dikarya</taxon>
        <taxon>Ascomycota</taxon>
        <taxon>Pezizomycotina</taxon>
        <taxon>Eurotiomycetes</taxon>
        <taxon>Eurotiomycetidae</taxon>
        <taxon>Eurotiales</taxon>
        <taxon>Aspergillaceae</taxon>
        <taxon>Aspergillus</taxon>
        <taxon>Aspergillus subgen. Nidulantes</taxon>
    </lineage>
</organism>
<protein>
    <recommendedName>
        <fullName evidence="3">F-box domain-containing protein</fullName>
    </recommendedName>
</protein>
<name>A0ABR4FH82_9EURO</name>
<proteinExistence type="predicted"/>
<dbReference type="EMBL" id="JBFTWV010000377">
    <property type="protein sequence ID" value="KAL2782594.1"/>
    <property type="molecule type" value="Genomic_DNA"/>
</dbReference>
<evidence type="ECO:0000313" key="2">
    <source>
        <dbReference type="Proteomes" id="UP001610563"/>
    </source>
</evidence>
<accession>A0ABR4FH82</accession>
<reference evidence="1 2" key="1">
    <citation type="submission" date="2024-07" db="EMBL/GenBank/DDBJ databases">
        <title>Section-level genome sequencing and comparative genomics of Aspergillus sections Usti and Cavernicolus.</title>
        <authorList>
            <consortium name="Lawrence Berkeley National Laboratory"/>
            <person name="Nybo J.L."/>
            <person name="Vesth T.C."/>
            <person name="Theobald S."/>
            <person name="Frisvad J.C."/>
            <person name="Larsen T.O."/>
            <person name="Kjaerboelling I."/>
            <person name="Rothschild-Mancinelli K."/>
            <person name="Lyhne E.K."/>
            <person name="Kogle M.E."/>
            <person name="Barry K."/>
            <person name="Clum A."/>
            <person name="Na H."/>
            <person name="Ledsgaard L."/>
            <person name="Lin J."/>
            <person name="Lipzen A."/>
            <person name="Kuo A."/>
            <person name="Riley R."/>
            <person name="Mondo S."/>
            <person name="Labutti K."/>
            <person name="Haridas S."/>
            <person name="Pangalinan J."/>
            <person name="Salamov A.A."/>
            <person name="Simmons B.A."/>
            <person name="Magnuson J.K."/>
            <person name="Chen J."/>
            <person name="Drula E."/>
            <person name="Henrissat B."/>
            <person name="Wiebenga A."/>
            <person name="Lubbers R.J."/>
            <person name="Gomes A.C."/>
            <person name="Makela M.R."/>
            <person name="Stajich J."/>
            <person name="Grigoriev I.V."/>
            <person name="Mortensen U.H."/>
            <person name="De Vries R.P."/>
            <person name="Baker S.E."/>
            <person name="Andersen M.R."/>
        </authorList>
    </citation>
    <scope>NUCLEOTIDE SEQUENCE [LARGE SCALE GENOMIC DNA]</scope>
    <source>
        <strain evidence="1 2">CBS 209.92</strain>
    </source>
</reference>
<evidence type="ECO:0008006" key="3">
    <source>
        <dbReference type="Google" id="ProtNLM"/>
    </source>
</evidence>
<keyword evidence="2" id="KW-1185">Reference proteome</keyword>
<dbReference type="Proteomes" id="UP001610563">
    <property type="component" value="Unassembled WGS sequence"/>
</dbReference>
<gene>
    <name evidence="1" type="ORF">BJX66DRAFT_350814</name>
</gene>
<comment type="caution">
    <text evidence="1">The sequence shown here is derived from an EMBL/GenBank/DDBJ whole genome shotgun (WGS) entry which is preliminary data.</text>
</comment>
<sequence>MGSSGLERVRFNRRYYLRHHQLDRYFEFLGEQIVRPIPTDSEKYQKWLKAMRDEYAARENTLETHVYTIRNGVEPDYSQFREFMTLPSEFPRLGNNVQYFYIINLDQEVLTDDYGIHLALNHFPRHDDLWIRAVADGIYEAGLLPFLTPTWKSVWPRRLWTLPGENSIGYDLRVVTPKTDLAEARKTRRLSDLDWTGARTRFRELAFALVSIASGQASFHSFPAQQCNPRDCRWQWTGCGSEHLPKSPGWLDKKWANDSAPLLEFGSLSHRPGDTPGASPTETMYWLEDVLASLVLVVDSQAIKKAVSWGIEQGHANFQIVILSLFEAAFADVSLGDDEKPIAHVSDAVHLSPLHADYCISTYPRLRPETKPVMKSRHRRGELIMDSAGSRRSLQSRFPGLAALVSFFEVAGTRRAVSKSEGIVPWELYNLILDFVDYDTWKTCLLVSTTVRSLCLRKYRLDDRTRIVAGPFVRVRHSNKSRVLSFDLENMETGKILPMMWVPHYFRTEQYNWMPIIGRDHRRALMLDVAIQFEPAGHVPVEAGDDDECGGYPCTCT</sequence>